<dbReference type="AlphaFoldDB" id="S8FKF9"/>
<dbReference type="EMBL" id="KE504139">
    <property type="protein sequence ID" value="EPT01891.1"/>
    <property type="molecule type" value="Genomic_DNA"/>
</dbReference>
<protein>
    <submittedName>
        <fullName evidence="1">Uncharacterized protein</fullName>
    </submittedName>
</protein>
<accession>S8FKF9</accession>
<proteinExistence type="predicted"/>
<name>S8FKF9_FOMSC</name>
<sequence>MADDAGRPIQDFVPRFEHIASLEHLEMQHFGGRLTLGQISANLLHILSQITGAHRWQSIWIHYPLSTDLASLLTYLQHIESSRHVERHTQLPGFFHNVLTQARTYLQHIESTRRVERHTPGLGFLSGFQDSLAKGVFTQFPPDSVKLTIALKGESTLADNVPSLITSIINILFAPCLDSGVMRLVVDESLSHGSDDDPFVEMLTLLALLSDIASPHLQQLSINFDQFYYLNAWLVGELSEDATVTFHACLTRDVFAGLGKRSVSITYGFGDQRECSAAPRTLFVRLFAPWLARDVVEILLPDNSRIDAIPEGLPAESP</sequence>
<gene>
    <name evidence="1" type="ORF">FOMPIDRAFT_1048483</name>
</gene>
<reference evidence="1 2" key="1">
    <citation type="journal article" date="2012" name="Science">
        <title>The Paleozoic origin of enzymatic lignin decomposition reconstructed from 31 fungal genomes.</title>
        <authorList>
            <person name="Floudas D."/>
            <person name="Binder M."/>
            <person name="Riley R."/>
            <person name="Barry K."/>
            <person name="Blanchette R.A."/>
            <person name="Henrissat B."/>
            <person name="Martinez A.T."/>
            <person name="Otillar R."/>
            <person name="Spatafora J.W."/>
            <person name="Yadav J.S."/>
            <person name="Aerts A."/>
            <person name="Benoit I."/>
            <person name="Boyd A."/>
            <person name="Carlson A."/>
            <person name="Copeland A."/>
            <person name="Coutinho P.M."/>
            <person name="de Vries R.P."/>
            <person name="Ferreira P."/>
            <person name="Findley K."/>
            <person name="Foster B."/>
            <person name="Gaskell J."/>
            <person name="Glotzer D."/>
            <person name="Gorecki P."/>
            <person name="Heitman J."/>
            <person name="Hesse C."/>
            <person name="Hori C."/>
            <person name="Igarashi K."/>
            <person name="Jurgens J.A."/>
            <person name="Kallen N."/>
            <person name="Kersten P."/>
            <person name="Kohler A."/>
            <person name="Kuees U."/>
            <person name="Kumar T.K.A."/>
            <person name="Kuo A."/>
            <person name="LaButti K."/>
            <person name="Larrondo L.F."/>
            <person name="Lindquist E."/>
            <person name="Ling A."/>
            <person name="Lombard V."/>
            <person name="Lucas S."/>
            <person name="Lundell T."/>
            <person name="Martin R."/>
            <person name="McLaughlin D.J."/>
            <person name="Morgenstern I."/>
            <person name="Morin E."/>
            <person name="Murat C."/>
            <person name="Nagy L.G."/>
            <person name="Nolan M."/>
            <person name="Ohm R.A."/>
            <person name="Patyshakuliyeva A."/>
            <person name="Rokas A."/>
            <person name="Ruiz-Duenas F.J."/>
            <person name="Sabat G."/>
            <person name="Salamov A."/>
            <person name="Samejima M."/>
            <person name="Schmutz J."/>
            <person name="Slot J.C."/>
            <person name="St John F."/>
            <person name="Stenlid J."/>
            <person name="Sun H."/>
            <person name="Sun S."/>
            <person name="Syed K."/>
            <person name="Tsang A."/>
            <person name="Wiebenga A."/>
            <person name="Young D."/>
            <person name="Pisabarro A."/>
            <person name="Eastwood D.C."/>
            <person name="Martin F."/>
            <person name="Cullen D."/>
            <person name="Grigoriev I.V."/>
            <person name="Hibbett D.S."/>
        </authorList>
    </citation>
    <scope>NUCLEOTIDE SEQUENCE</scope>
    <source>
        <strain evidence="2">FP-58527</strain>
    </source>
</reference>
<dbReference type="Proteomes" id="UP000015241">
    <property type="component" value="Unassembled WGS sequence"/>
</dbReference>
<dbReference type="InParanoid" id="S8FKF9"/>
<evidence type="ECO:0000313" key="1">
    <source>
        <dbReference type="EMBL" id="EPT01891.1"/>
    </source>
</evidence>
<evidence type="ECO:0000313" key="2">
    <source>
        <dbReference type="Proteomes" id="UP000015241"/>
    </source>
</evidence>
<organism evidence="1 2">
    <name type="scientific">Fomitopsis schrenkii</name>
    <name type="common">Brown rot fungus</name>
    <dbReference type="NCBI Taxonomy" id="2126942"/>
    <lineage>
        <taxon>Eukaryota</taxon>
        <taxon>Fungi</taxon>
        <taxon>Dikarya</taxon>
        <taxon>Basidiomycota</taxon>
        <taxon>Agaricomycotina</taxon>
        <taxon>Agaricomycetes</taxon>
        <taxon>Polyporales</taxon>
        <taxon>Fomitopsis</taxon>
    </lineage>
</organism>
<keyword evidence="2" id="KW-1185">Reference proteome</keyword>
<dbReference type="HOGENOM" id="CLU_874472_0_0_1"/>